<accession>A0AAV1YT73</accession>
<organism evidence="14 15">
    <name type="scientific">Larinioides sclopetarius</name>
    <dbReference type="NCBI Taxonomy" id="280406"/>
    <lineage>
        <taxon>Eukaryota</taxon>
        <taxon>Metazoa</taxon>
        <taxon>Ecdysozoa</taxon>
        <taxon>Arthropoda</taxon>
        <taxon>Chelicerata</taxon>
        <taxon>Arachnida</taxon>
        <taxon>Araneae</taxon>
        <taxon>Araneomorphae</taxon>
        <taxon>Entelegynae</taxon>
        <taxon>Araneoidea</taxon>
        <taxon>Araneidae</taxon>
        <taxon>Larinioides</taxon>
    </lineage>
</organism>
<dbReference type="GO" id="GO:0010181">
    <property type="term" value="F:FMN binding"/>
    <property type="evidence" value="ECO:0007669"/>
    <property type="project" value="InterPro"/>
</dbReference>
<comment type="pathway">
    <text evidence="3">Cofactor metabolism; pyridoxal 5'-phosphate salvage; pyridoxal 5'-phosphate from pyridoxamine 5'-phosphate: step 1/1.</text>
</comment>
<evidence type="ECO:0000313" key="15">
    <source>
        <dbReference type="Proteomes" id="UP001497382"/>
    </source>
</evidence>
<evidence type="ECO:0000256" key="10">
    <source>
        <dbReference type="ARBA" id="ARBA00023002"/>
    </source>
</evidence>
<comment type="similarity">
    <text evidence="5">Belongs to the pyridoxamine 5'-phosphate oxidase family.</text>
</comment>
<dbReference type="NCBIfam" id="TIGR00558">
    <property type="entry name" value="pdxH"/>
    <property type="match status" value="1"/>
</dbReference>
<keyword evidence="10" id="KW-0560">Oxidoreductase</keyword>
<evidence type="ECO:0000256" key="2">
    <source>
        <dbReference type="ARBA" id="ARBA00003691"/>
    </source>
</evidence>
<dbReference type="InterPro" id="IPR019740">
    <property type="entry name" value="Pyridox_Oxase_CS"/>
</dbReference>
<dbReference type="SUPFAM" id="SSF50475">
    <property type="entry name" value="FMN-binding split barrel"/>
    <property type="match status" value="1"/>
</dbReference>
<sequence>MLRLISKTFSCCGSVKANKAGKTTLNYLVLNSFRTFSKKMDVRPEGKMDLGAMRVPYEPQLERDFSSKNPIILFDRWFNDACKTNEIREANAMAVATADKQGKPSVRYVLLKSYSKEGFIFYTNYNSRKGQDIAENPQVALLFYWEPLCRQIRIEGSIVKISQKESEEYFHSRPKSSQLSAVVSNQSEVIENKELLIKKRGELEQKYANESAVIPKPEHWGGYLIKPDAYEFWCGRSDRLHDRMKFRRPLPSEIPDDKRTYSGEDGWVYEYLSP</sequence>
<feature type="domain" description="Pyridoxine 5'-phosphate oxidase dimerisation C-terminal" evidence="13">
    <location>
        <begin position="220"/>
        <end position="274"/>
    </location>
</feature>
<evidence type="ECO:0000259" key="13">
    <source>
        <dbReference type="Pfam" id="PF10590"/>
    </source>
</evidence>
<gene>
    <name evidence="14" type="ORF">LARSCL_LOCUS711</name>
</gene>
<dbReference type="Gene3D" id="2.30.110.10">
    <property type="entry name" value="Electron Transport, Fmn-binding Protein, Chain A"/>
    <property type="match status" value="1"/>
</dbReference>
<comment type="subunit">
    <text evidence="6">Homodimer.</text>
</comment>
<comment type="cofactor">
    <cofactor evidence="1">
        <name>FMN</name>
        <dbReference type="ChEBI" id="CHEBI:58210"/>
    </cofactor>
</comment>
<evidence type="ECO:0000256" key="1">
    <source>
        <dbReference type="ARBA" id="ARBA00001917"/>
    </source>
</evidence>
<proteinExistence type="inferred from homology"/>
<keyword evidence="15" id="KW-1185">Reference proteome</keyword>
<comment type="caution">
    <text evidence="14">The sequence shown here is derived from an EMBL/GenBank/DDBJ whole genome shotgun (WGS) entry which is preliminary data.</text>
</comment>
<dbReference type="NCBIfam" id="NF004231">
    <property type="entry name" value="PRK05679.1"/>
    <property type="match status" value="1"/>
</dbReference>
<keyword evidence="9" id="KW-0288">FMN</keyword>
<comment type="pathway">
    <text evidence="4">Cofactor metabolism; pyridoxal 5'-phosphate salvage; pyridoxal 5'-phosphate from pyridoxine 5'-phosphate: step 1/1.</text>
</comment>
<dbReference type="GO" id="GO:0008615">
    <property type="term" value="P:pyridoxine biosynthetic process"/>
    <property type="evidence" value="ECO:0007669"/>
    <property type="project" value="UniProtKB-KW"/>
</dbReference>
<dbReference type="Pfam" id="PF10590">
    <property type="entry name" value="PNP_phzG_C"/>
    <property type="match status" value="1"/>
</dbReference>
<evidence type="ECO:0000256" key="8">
    <source>
        <dbReference type="ARBA" id="ARBA00022630"/>
    </source>
</evidence>
<protein>
    <recommendedName>
        <fullName evidence="7">pyridoxal 5'-phosphate synthase</fullName>
        <ecNumber evidence="7">1.4.3.5</ecNumber>
    </recommendedName>
</protein>
<dbReference type="PANTHER" id="PTHR10851">
    <property type="entry name" value="PYRIDOXINE-5-PHOSPHATE OXIDASE"/>
    <property type="match status" value="1"/>
</dbReference>
<evidence type="ECO:0000259" key="12">
    <source>
        <dbReference type="Pfam" id="PF01243"/>
    </source>
</evidence>
<dbReference type="Proteomes" id="UP001497382">
    <property type="component" value="Unassembled WGS sequence"/>
</dbReference>
<keyword evidence="8" id="KW-0285">Flavoprotein</keyword>
<reference evidence="14 15" key="1">
    <citation type="submission" date="2024-04" db="EMBL/GenBank/DDBJ databases">
        <authorList>
            <person name="Rising A."/>
            <person name="Reimegard J."/>
            <person name="Sonavane S."/>
            <person name="Akerstrom W."/>
            <person name="Nylinder S."/>
            <person name="Hedman E."/>
            <person name="Kallberg Y."/>
        </authorList>
    </citation>
    <scope>NUCLEOTIDE SEQUENCE [LARGE SCALE GENOMIC DNA]</scope>
</reference>
<dbReference type="InterPro" id="IPR011576">
    <property type="entry name" value="Pyridox_Oxase_N"/>
</dbReference>
<dbReference type="PROSITE" id="PS01064">
    <property type="entry name" value="PYRIDOX_OXIDASE"/>
    <property type="match status" value="1"/>
</dbReference>
<dbReference type="InterPro" id="IPR019576">
    <property type="entry name" value="Pyridoxamine_oxidase_dimer_C"/>
</dbReference>
<evidence type="ECO:0000256" key="5">
    <source>
        <dbReference type="ARBA" id="ARBA00007301"/>
    </source>
</evidence>
<evidence type="ECO:0000256" key="11">
    <source>
        <dbReference type="ARBA" id="ARBA00023096"/>
    </source>
</evidence>
<evidence type="ECO:0000256" key="4">
    <source>
        <dbReference type="ARBA" id="ARBA00005037"/>
    </source>
</evidence>
<evidence type="ECO:0000256" key="6">
    <source>
        <dbReference type="ARBA" id="ARBA00011738"/>
    </source>
</evidence>
<dbReference type="HAMAP" id="MF_01629">
    <property type="entry name" value="PdxH"/>
    <property type="match status" value="1"/>
</dbReference>
<evidence type="ECO:0000313" key="14">
    <source>
        <dbReference type="EMBL" id="CAL1261972.1"/>
    </source>
</evidence>
<dbReference type="InterPro" id="IPR012349">
    <property type="entry name" value="Split_barrel_FMN-bd"/>
</dbReference>
<keyword evidence="11" id="KW-0664">Pyridoxine biosynthesis</keyword>
<evidence type="ECO:0000256" key="9">
    <source>
        <dbReference type="ARBA" id="ARBA00022643"/>
    </source>
</evidence>
<dbReference type="InterPro" id="IPR000659">
    <property type="entry name" value="Pyridox_Oxase"/>
</dbReference>
<evidence type="ECO:0000256" key="3">
    <source>
        <dbReference type="ARBA" id="ARBA00004738"/>
    </source>
</evidence>
<dbReference type="PANTHER" id="PTHR10851:SF0">
    <property type="entry name" value="PYRIDOXINE-5'-PHOSPHATE OXIDASE"/>
    <property type="match status" value="1"/>
</dbReference>
<dbReference type="GO" id="GO:0004733">
    <property type="term" value="F:pyridoxamine phosphate oxidase activity"/>
    <property type="evidence" value="ECO:0007669"/>
    <property type="project" value="UniProtKB-EC"/>
</dbReference>
<dbReference type="FunFam" id="2.30.110.10:FF:000005">
    <property type="entry name" value="NAD(P)H-hydrate epimerase"/>
    <property type="match status" value="1"/>
</dbReference>
<dbReference type="EMBL" id="CAXIEN010000004">
    <property type="protein sequence ID" value="CAL1261972.1"/>
    <property type="molecule type" value="Genomic_DNA"/>
</dbReference>
<feature type="domain" description="Pyridoxamine 5'-phosphate oxidase N-terminal" evidence="12">
    <location>
        <begin position="86"/>
        <end position="197"/>
    </location>
</feature>
<evidence type="ECO:0000256" key="7">
    <source>
        <dbReference type="ARBA" id="ARBA00012801"/>
    </source>
</evidence>
<comment type="function">
    <text evidence="2">Catalyzes the oxidation of either pyridoxine 5'-phosphate (PNP) or pyridoxamine 5'-phosphate (PMP) into pyridoxal 5'-phosphate (PLP).</text>
</comment>
<name>A0AAV1YT73_9ARAC</name>
<dbReference type="EC" id="1.4.3.5" evidence="7"/>
<dbReference type="Pfam" id="PF01243">
    <property type="entry name" value="PNPOx_N"/>
    <property type="match status" value="1"/>
</dbReference>
<dbReference type="AlphaFoldDB" id="A0AAV1YT73"/>